<evidence type="ECO:0000313" key="3">
    <source>
        <dbReference type="EMBL" id="KAF9316236.1"/>
    </source>
</evidence>
<dbReference type="Proteomes" id="UP000696485">
    <property type="component" value="Unassembled WGS sequence"/>
</dbReference>
<dbReference type="AlphaFoldDB" id="A0A9P5S8J6"/>
<evidence type="ECO:0000256" key="2">
    <source>
        <dbReference type="SAM" id="SignalP"/>
    </source>
</evidence>
<feature type="non-terminal residue" evidence="3">
    <location>
        <position position="117"/>
    </location>
</feature>
<dbReference type="EMBL" id="JAAAUY010002015">
    <property type="protein sequence ID" value="KAF9316236.1"/>
    <property type="molecule type" value="Genomic_DNA"/>
</dbReference>
<reference evidence="3" key="1">
    <citation type="journal article" date="2020" name="Fungal Divers.">
        <title>Resolving the Mortierellaceae phylogeny through synthesis of multi-gene phylogenetics and phylogenomics.</title>
        <authorList>
            <person name="Vandepol N."/>
            <person name="Liber J."/>
            <person name="Desiro A."/>
            <person name="Na H."/>
            <person name="Kennedy M."/>
            <person name="Barry K."/>
            <person name="Grigoriev I.V."/>
            <person name="Miller A.N."/>
            <person name="O'Donnell K."/>
            <person name="Stajich J.E."/>
            <person name="Bonito G."/>
        </authorList>
    </citation>
    <scope>NUCLEOTIDE SEQUENCE</scope>
    <source>
        <strain evidence="3">NVP1</strain>
    </source>
</reference>
<feature type="chain" id="PRO_5040138552" description="Kazal-like domain-containing protein" evidence="2">
    <location>
        <begin position="23"/>
        <end position="117"/>
    </location>
</feature>
<sequence>MLLKPAIITLLIAVLALAPVMAHKHDADSEDTDSDDTPTKDAPSDDKSPCPRNPKPCPTFGTSICIVDGRGKFARFLNQCEFERATRCGQVSTVLHTLYLCPDKPEDKTPPQSTSVP</sequence>
<comment type="caution">
    <text evidence="3">The sequence shown here is derived from an EMBL/GenBank/DDBJ whole genome shotgun (WGS) entry which is preliminary data.</text>
</comment>
<evidence type="ECO:0000313" key="4">
    <source>
        <dbReference type="Proteomes" id="UP000696485"/>
    </source>
</evidence>
<evidence type="ECO:0000256" key="1">
    <source>
        <dbReference type="SAM" id="MobiDB-lite"/>
    </source>
</evidence>
<keyword evidence="4" id="KW-1185">Reference proteome</keyword>
<proteinExistence type="predicted"/>
<feature type="signal peptide" evidence="2">
    <location>
        <begin position="1"/>
        <end position="22"/>
    </location>
</feature>
<evidence type="ECO:0008006" key="5">
    <source>
        <dbReference type="Google" id="ProtNLM"/>
    </source>
</evidence>
<protein>
    <recommendedName>
        <fullName evidence="5">Kazal-like domain-containing protein</fullName>
    </recommendedName>
</protein>
<organism evidence="3 4">
    <name type="scientific">Podila minutissima</name>
    <dbReference type="NCBI Taxonomy" id="64525"/>
    <lineage>
        <taxon>Eukaryota</taxon>
        <taxon>Fungi</taxon>
        <taxon>Fungi incertae sedis</taxon>
        <taxon>Mucoromycota</taxon>
        <taxon>Mortierellomycotina</taxon>
        <taxon>Mortierellomycetes</taxon>
        <taxon>Mortierellales</taxon>
        <taxon>Mortierellaceae</taxon>
        <taxon>Podila</taxon>
    </lineage>
</organism>
<feature type="region of interest" description="Disordered" evidence="1">
    <location>
        <begin position="23"/>
        <end position="59"/>
    </location>
</feature>
<name>A0A9P5S8J6_9FUNG</name>
<accession>A0A9P5S8J6</accession>
<gene>
    <name evidence="3" type="ORF">BG006_003632</name>
</gene>
<keyword evidence="2" id="KW-0732">Signal</keyword>
<feature type="compositionally biased region" description="Basic and acidic residues" evidence="1">
    <location>
        <begin position="37"/>
        <end position="49"/>
    </location>
</feature>